<evidence type="ECO:0000256" key="1">
    <source>
        <dbReference type="SAM" id="Phobius"/>
    </source>
</evidence>
<protein>
    <submittedName>
        <fullName evidence="2">Uncharacterized protein</fullName>
    </submittedName>
</protein>
<accession>A0A5C2S0R1</accession>
<gene>
    <name evidence="2" type="ORF">L227DRAFT_243633</name>
</gene>
<organism evidence="2 3">
    <name type="scientific">Lentinus tigrinus ALCF2SS1-6</name>
    <dbReference type="NCBI Taxonomy" id="1328759"/>
    <lineage>
        <taxon>Eukaryota</taxon>
        <taxon>Fungi</taxon>
        <taxon>Dikarya</taxon>
        <taxon>Basidiomycota</taxon>
        <taxon>Agaricomycotina</taxon>
        <taxon>Agaricomycetes</taxon>
        <taxon>Polyporales</taxon>
        <taxon>Polyporaceae</taxon>
        <taxon>Lentinus</taxon>
    </lineage>
</organism>
<dbReference type="AlphaFoldDB" id="A0A5C2S0R1"/>
<name>A0A5C2S0R1_9APHY</name>
<keyword evidence="3" id="KW-1185">Reference proteome</keyword>
<proteinExistence type="predicted"/>
<feature type="transmembrane region" description="Helical" evidence="1">
    <location>
        <begin position="51"/>
        <end position="74"/>
    </location>
</feature>
<dbReference type="Proteomes" id="UP000313359">
    <property type="component" value="Unassembled WGS sequence"/>
</dbReference>
<dbReference type="EMBL" id="ML122284">
    <property type="protein sequence ID" value="RPD57015.1"/>
    <property type="molecule type" value="Genomic_DNA"/>
</dbReference>
<feature type="transmembrane region" description="Helical" evidence="1">
    <location>
        <begin position="109"/>
        <end position="125"/>
    </location>
</feature>
<evidence type="ECO:0000313" key="3">
    <source>
        <dbReference type="Proteomes" id="UP000313359"/>
    </source>
</evidence>
<keyword evidence="1" id="KW-1133">Transmembrane helix</keyword>
<feature type="transmembrane region" description="Helical" evidence="1">
    <location>
        <begin position="249"/>
        <end position="268"/>
    </location>
</feature>
<keyword evidence="1" id="KW-0472">Membrane</keyword>
<feature type="transmembrane region" description="Helical" evidence="1">
    <location>
        <begin position="173"/>
        <end position="197"/>
    </location>
</feature>
<feature type="transmembrane region" description="Helical" evidence="1">
    <location>
        <begin position="132"/>
        <end position="153"/>
    </location>
</feature>
<feature type="transmembrane region" description="Helical" evidence="1">
    <location>
        <begin position="218"/>
        <end position="243"/>
    </location>
</feature>
<dbReference type="OrthoDB" id="3269446at2759"/>
<reference evidence="2" key="1">
    <citation type="journal article" date="2018" name="Genome Biol. Evol.">
        <title>Genomics and development of Lentinus tigrinus, a white-rot wood-decaying mushroom with dimorphic fruiting bodies.</title>
        <authorList>
            <person name="Wu B."/>
            <person name="Xu Z."/>
            <person name="Knudson A."/>
            <person name="Carlson A."/>
            <person name="Chen N."/>
            <person name="Kovaka S."/>
            <person name="LaButti K."/>
            <person name="Lipzen A."/>
            <person name="Pennachio C."/>
            <person name="Riley R."/>
            <person name="Schakwitz W."/>
            <person name="Umezawa K."/>
            <person name="Ohm R.A."/>
            <person name="Grigoriev I.V."/>
            <person name="Nagy L.G."/>
            <person name="Gibbons J."/>
            <person name="Hibbett D."/>
        </authorList>
    </citation>
    <scope>NUCLEOTIDE SEQUENCE [LARGE SCALE GENOMIC DNA]</scope>
    <source>
        <strain evidence="2">ALCF2SS1-6</strain>
    </source>
</reference>
<feature type="transmembrane region" description="Helical" evidence="1">
    <location>
        <begin position="20"/>
        <end position="39"/>
    </location>
</feature>
<evidence type="ECO:0000313" key="2">
    <source>
        <dbReference type="EMBL" id="RPD57015.1"/>
    </source>
</evidence>
<sequence length="346" mass="38684">MSSSSFPLDTAELVALYMQAIFYGMGVVTVSYGLRVLMWNREGHFKGKDSVNWIMVGATLAMFTIATMEIAFGFQHDLDAFINYKGPGGPIAEFSKISNWVNVMKTVDYAAQTFIGDAIMVYRCYVIYERNWMVVAVPVILWLAESACGWYVVYIESTLHTEATLNQERLVPFITTVLSLTLAMTTMTTGMIVYRILKINSAWSSQRVTRIGNYRLTRIVRILIESGLIYTICVIVFFCTFLASNNSQYPVSDVTVQIIPISFTLILIRVDQGVAVENPSAQLTTISKPITFTLRPTSGDAGPDVSLASPVSRSHFPVNHSDGYMMDDMNSDRDAWKKADHFDAIP</sequence>
<keyword evidence="1" id="KW-0812">Transmembrane</keyword>